<proteinExistence type="predicted"/>
<dbReference type="Proteomes" id="UP001372526">
    <property type="component" value="Unassembled WGS sequence"/>
</dbReference>
<reference evidence="1 2" key="1">
    <citation type="submission" date="2024-01" db="EMBL/GenBank/DDBJ databases">
        <title>Seven novel Bacillus-like species.</title>
        <authorList>
            <person name="Liu G."/>
        </authorList>
    </citation>
    <scope>NUCLEOTIDE SEQUENCE [LARGE SCALE GENOMIC DNA]</scope>
    <source>
        <strain evidence="1 2">FJAT-51639</strain>
    </source>
</reference>
<accession>A0ABU8FML3</accession>
<dbReference type="InterPro" id="IPR029068">
    <property type="entry name" value="Glyas_Bleomycin-R_OHBP_Dase"/>
</dbReference>
<evidence type="ECO:0000313" key="1">
    <source>
        <dbReference type="EMBL" id="MEI4803941.1"/>
    </source>
</evidence>
<evidence type="ECO:0000313" key="2">
    <source>
        <dbReference type="Proteomes" id="UP001372526"/>
    </source>
</evidence>
<gene>
    <name evidence="1" type="ORF">WAZ07_22500</name>
</gene>
<comment type="caution">
    <text evidence="1">The sequence shown here is derived from an EMBL/GenBank/DDBJ whole genome shotgun (WGS) entry which is preliminary data.</text>
</comment>
<dbReference type="Gene3D" id="3.10.180.10">
    <property type="entry name" value="2,3-Dihydroxybiphenyl 1,2-Dioxygenase, domain 1"/>
    <property type="match status" value="1"/>
</dbReference>
<keyword evidence="2" id="KW-1185">Reference proteome</keyword>
<organism evidence="1 2">
    <name type="scientific">Bacillus bruguierae</name>
    <dbReference type="NCBI Taxonomy" id="3127667"/>
    <lineage>
        <taxon>Bacteria</taxon>
        <taxon>Bacillati</taxon>
        <taxon>Bacillota</taxon>
        <taxon>Bacilli</taxon>
        <taxon>Bacillales</taxon>
        <taxon>Bacillaceae</taxon>
        <taxon>Bacillus</taxon>
    </lineage>
</organism>
<name>A0ABU8FML3_9BACI</name>
<sequence length="254" mass="29395">MITHFADIELQTLSIEGVKQVYADILQFPIAKQTETFIQFQVTPFTTISFKEILEPIVPTHFAFQVPYSLFDEIALWLTRSGVQILKDKQGEKVTYHSSISKAVYFKDSDGNILEVISHEYVKEEVLQRNGPLQVMYVREVGFPVPSVPMFREWLKQTLQMKTMHDQDIFNFVIGGTAHAVVVKEGRPWIPIDMRALMPIMNITFGTPDIEFIQNVNKKENTLHFKQYSYSIRLKHTPEFLHATPKQLHLPLSL</sequence>
<dbReference type="SUPFAM" id="SSF54593">
    <property type="entry name" value="Glyoxalase/Bleomycin resistance protein/Dihydroxybiphenyl dioxygenase"/>
    <property type="match status" value="1"/>
</dbReference>
<protein>
    <submittedName>
        <fullName evidence="1">Glyoxalase/bleomycin resistance/dioxygenase family protein</fullName>
    </submittedName>
</protein>
<dbReference type="RefSeq" id="WP_336474230.1">
    <property type="nucleotide sequence ID" value="NZ_JBAWSX010000019.1"/>
</dbReference>
<dbReference type="EMBL" id="JBAWSX010000019">
    <property type="protein sequence ID" value="MEI4803941.1"/>
    <property type="molecule type" value="Genomic_DNA"/>
</dbReference>